<evidence type="ECO:0000313" key="3">
    <source>
        <dbReference type="Proteomes" id="UP000014393"/>
    </source>
</evidence>
<dbReference type="EMBL" id="AGWM01000007">
    <property type="protein sequence ID" value="EPD27249.1"/>
    <property type="molecule type" value="Genomic_DNA"/>
</dbReference>
<dbReference type="PATRIC" id="fig|883067.3.peg.600"/>
<evidence type="ECO:0008006" key="4">
    <source>
        <dbReference type="Google" id="ProtNLM"/>
    </source>
</evidence>
<sequence>MTSQSNTAATAGGRVPGSRGFTGRGGGRQVYVPALPQWRGTSVQVCGLWPFASGAPAPLIGVPFGQCEKGGSLSPVCFDPISWFRAGMISNPSMFVLGLPGLGKSSAVRHISLGLAGFGVSTMVLGDLKPDYVDLVEAMGGQCITIGRGGVSLNPLDTGNTAAAASQLTGQARLDLLNSAHARQLTMLSSLVELVRGGRITDRERTILDRALRVWDTHTPDAVPVISDILNIVRAAPDDVRLAALDRGSIERYLQVTEALEASLMALLGGRFGQIFAAPTTTPMRMDRSVVFDVSAVSGADEALQAAVLLACWSYGFGNITTSNTLADNSLAERRLFFVVMDELWRVLRAGEGMVDSVDALTRLNRQWAVGQAMITHTMSDLEALASEQARAKARGFVERAGVCLLGGLPEREMGLLRGAVRLNSAEEDVLTSWQDPGSLDPDTGRLSAPVGRGRFLIKVGRQPGIPAECVLTPCERDLSDTSWRWHE</sequence>
<reference evidence="2 3" key="1">
    <citation type="submission" date="2013-05" db="EMBL/GenBank/DDBJ databases">
        <title>The Genome Sequence of Actinobaculum schaalii FB123-CNA2.</title>
        <authorList>
            <consortium name="The Broad Institute Genomics Platform"/>
            <person name="Earl A."/>
            <person name="Ward D."/>
            <person name="Feldgarden M."/>
            <person name="Gevers D."/>
            <person name="Saerens B."/>
            <person name="Vaneechoutte M."/>
            <person name="Walker B."/>
            <person name="Young S."/>
            <person name="Zeng Q."/>
            <person name="Gargeya S."/>
            <person name="Fitzgerald M."/>
            <person name="Haas B."/>
            <person name="Abouelleil A."/>
            <person name="Allen A.W."/>
            <person name="Alvarado L."/>
            <person name="Arachchi H.M."/>
            <person name="Berlin A.M."/>
            <person name="Chapman S.B."/>
            <person name="Gainer-Dewar J."/>
            <person name="Goldberg J."/>
            <person name="Griggs A."/>
            <person name="Gujja S."/>
            <person name="Hansen M."/>
            <person name="Howarth C."/>
            <person name="Imamovic A."/>
            <person name="Ireland A."/>
            <person name="Larimer J."/>
            <person name="McCowan C."/>
            <person name="Murphy C."/>
            <person name="Pearson M."/>
            <person name="Poon T.W."/>
            <person name="Priest M."/>
            <person name="Roberts A."/>
            <person name="Saif S."/>
            <person name="Shea T."/>
            <person name="Sisk P."/>
            <person name="Sykes S."/>
            <person name="Wortman J."/>
            <person name="Nusbaum C."/>
            <person name="Birren B."/>
        </authorList>
    </citation>
    <scope>NUCLEOTIDE SEQUENCE [LARGE SCALE GENOMIC DNA]</scope>
    <source>
        <strain evidence="2 3">FB123-CNA-2</strain>
    </source>
</reference>
<keyword evidence="3" id="KW-1185">Reference proteome</keyword>
<evidence type="ECO:0000256" key="1">
    <source>
        <dbReference type="SAM" id="MobiDB-lite"/>
    </source>
</evidence>
<dbReference type="HOGENOM" id="CLU_019823_1_0_11"/>
<dbReference type="InterPro" id="IPR027417">
    <property type="entry name" value="P-loop_NTPase"/>
</dbReference>
<name>S2WHB2_9ACTO</name>
<feature type="region of interest" description="Disordered" evidence="1">
    <location>
        <begin position="1"/>
        <end position="24"/>
    </location>
</feature>
<evidence type="ECO:0000313" key="2">
    <source>
        <dbReference type="EMBL" id="EPD27249.1"/>
    </source>
</evidence>
<organism evidence="2 3">
    <name type="scientific">Actinotignum schaalii FB123-CNA-2</name>
    <dbReference type="NCBI Taxonomy" id="883067"/>
    <lineage>
        <taxon>Bacteria</taxon>
        <taxon>Bacillati</taxon>
        <taxon>Actinomycetota</taxon>
        <taxon>Actinomycetes</taxon>
        <taxon>Actinomycetales</taxon>
        <taxon>Actinomycetaceae</taxon>
        <taxon>Actinotignum</taxon>
    </lineage>
</organism>
<dbReference type="eggNOG" id="COG0433">
    <property type="taxonomic scope" value="Bacteria"/>
</dbReference>
<dbReference type="SUPFAM" id="SSF52540">
    <property type="entry name" value="P-loop containing nucleoside triphosphate hydrolases"/>
    <property type="match status" value="1"/>
</dbReference>
<dbReference type="Proteomes" id="UP000014393">
    <property type="component" value="Unassembled WGS sequence"/>
</dbReference>
<gene>
    <name evidence="2" type="ORF">HMPREF9237_00606</name>
</gene>
<comment type="caution">
    <text evidence="2">The sequence shown here is derived from an EMBL/GenBank/DDBJ whole genome shotgun (WGS) entry which is preliminary data.</text>
</comment>
<dbReference type="AlphaFoldDB" id="S2WHB2"/>
<proteinExistence type="predicted"/>
<accession>S2WHB2</accession>
<protein>
    <recommendedName>
        <fullName evidence="4">ATP/GTP-binding protein</fullName>
    </recommendedName>
</protein>
<dbReference type="Gene3D" id="3.40.50.300">
    <property type="entry name" value="P-loop containing nucleotide triphosphate hydrolases"/>
    <property type="match status" value="2"/>
</dbReference>